<dbReference type="Gene3D" id="3.40.50.720">
    <property type="entry name" value="NAD(P)-binding Rossmann-like Domain"/>
    <property type="match status" value="1"/>
</dbReference>
<sequence>MADSLRYGIVGCAGIGNTHAEAVAEVDGADLVACADLDADAAEAFADDHDVARTFEDPATMVAEADIDAASVCTPSGTHADVTADLADAGAHVLCEKPLDVTAERVDRMVAACDEAGVTLAGVFQRRFDPAVRRAKRAVEDGEIGRPVLADTHLKWFRPQAYYDSSGWRGTREMDGGAFMNQGIHSLDALQWVMGGVESVQAEAAALARDLECEDTGAMTLRFESGAVGTVAVTMATKGGTDRTEINGTDGSLALGGNGIEVRVGTGEETLWGAETESRDPAVESAAHPAGTDHEGVVRDFVDAVREGREPEAPAREARAAVDIVLAAYRSAETGERVALDEVRSD</sequence>
<dbReference type="SUPFAM" id="SSF55347">
    <property type="entry name" value="Glyceraldehyde-3-phosphate dehydrogenase-like, C-terminal domain"/>
    <property type="match status" value="1"/>
</dbReference>
<dbReference type="Proteomes" id="UP000509667">
    <property type="component" value="Chromosome"/>
</dbReference>
<feature type="domain" description="Gfo/Idh/MocA-like oxidoreductase N-terminal" evidence="1">
    <location>
        <begin position="5"/>
        <end position="120"/>
    </location>
</feature>
<dbReference type="PANTHER" id="PTHR43249">
    <property type="entry name" value="UDP-N-ACETYL-2-AMINO-2-DEOXY-D-GLUCURONATE OXIDASE"/>
    <property type="match status" value="1"/>
</dbReference>
<dbReference type="OrthoDB" id="25239at2157"/>
<dbReference type="InterPro" id="IPR036291">
    <property type="entry name" value="NAD(P)-bd_dom_sf"/>
</dbReference>
<dbReference type="EMBL" id="CP058910">
    <property type="protein sequence ID" value="QLH76312.1"/>
    <property type="molecule type" value="Genomic_DNA"/>
</dbReference>
<evidence type="ECO:0000313" key="4">
    <source>
        <dbReference type="Proteomes" id="UP000509667"/>
    </source>
</evidence>
<dbReference type="Gene3D" id="3.30.360.10">
    <property type="entry name" value="Dihydrodipicolinate Reductase, domain 2"/>
    <property type="match status" value="1"/>
</dbReference>
<dbReference type="Pfam" id="PF01408">
    <property type="entry name" value="GFO_IDH_MocA"/>
    <property type="match status" value="1"/>
</dbReference>
<gene>
    <name evidence="3" type="ORF">HZS55_02890</name>
</gene>
<keyword evidence="4" id="KW-1185">Reference proteome</keyword>
<proteinExistence type="predicted"/>
<name>A0A7D5TJY3_9EURY</name>
<reference evidence="3 4" key="1">
    <citation type="submission" date="2020-07" db="EMBL/GenBank/DDBJ databases">
        <title>Halosimplex pelagicum sp. nov. and Halosimplex rubrum sp. nov., isolated from salted brown alga Laminaria, and emended description of the genus Halosimplex.</title>
        <authorList>
            <person name="Cui H."/>
        </authorList>
    </citation>
    <scope>NUCLEOTIDE SEQUENCE [LARGE SCALE GENOMIC DNA]</scope>
    <source>
        <strain evidence="3 4">R27</strain>
    </source>
</reference>
<dbReference type="InterPro" id="IPR052515">
    <property type="entry name" value="Gfo/Idh/MocA_Oxidoreductase"/>
</dbReference>
<dbReference type="PANTHER" id="PTHR43249:SF1">
    <property type="entry name" value="D-GLUCOSIDE 3-DEHYDROGENASE"/>
    <property type="match status" value="1"/>
</dbReference>
<feature type="domain" description="GFO/IDH/MocA-like oxidoreductase" evidence="2">
    <location>
        <begin position="132"/>
        <end position="253"/>
    </location>
</feature>
<organism evidence="3 4">
    <name type="scientific">Halosimplex rubrum</name>
    <dbReference type="NCBI Taxonomy" id="869889"/>
    <lineage>
        <taxon>Archaea</taxon>
        <taxon>Methanobacteriati</taxon>
        <taxon>Methanobacteriota</taxon>
        <taxon>Stenosarchaea group</taxon>
        <taxon>Halobacteria</taxon>
        <taxon>Halobacteriales</taxon>
        <taxon>Haloarculaceae</taxon>
        <taxon>Halosimplex</taxon>
    </lineage>
</organism>
<dbReference type="KEGG" id="hrr:HZS55_02890"/>
<dbReference type="SUPFAM" id="SSF51735">
    <property type="entry name" value="NAD(P)-binding Rossmann-fold domains"/>
    <property type="match status" value="1"/>
</dbReference>
<evidence type="ECO:0000313" key="3">
    <source>
        <dbReference type="EMBL" id="QLH76312.1"/>
    </source>
</evidence>
<dbReference type="InterPro" id="IPR000683">
    <property type="entry name" value="Gfo/Idh/MocA-like_OxRdtase_N"/>
</dbReference>
<dbReference type="GeneID" id="56076775"/>
<dbReference type="GO" id="GO:0000166">
    <property type="term" value="F:nucleotide binding"/>
    <property type="evidence" value="ECO:0007669"/>
    <property type="project" value="InterPro"/>
</dbReference>
<evidence type="ECO:0000259" key="2">
    <source>
        <dbReference type="Pfam" id="PF22725"/>
    </source>
</evidence>
<dbReference type="AlphaFoldDB" id="A0A7D5TJY3"/>
<protein>
    <submittedName>
        <fullName evidence="3">Gfo/Idh/MocA family oxidoreductase</fullName>
    </submittedName>
</protein>
<dbReference type="InterPro" id="IPR055170">
    <property type="entry name" value="GFO_IDH_MocA-like_dom"/>
</dbReference>
<dbReference type="Pfam" id="PF22725">
    <property type="entry name" value="GFO_IDH_MocA_C3"/>
    <property type="match status" value="1"/>
</dbReference>
<evidence type="ECO:0000259" key="1">
    <source>
        <dbReference type="Pfam" id="PF01408"/>
    </source>
</evidence>
<dbReference type="RefSeq" id="WP_179910254.1">
    <property type="nucleotide sequence ID" value="NZ_CP058910.1"/>
</dbReference>
<accession>A0A7D5TJY3</accession>